<sequence length="125" mass="13893">MIKAEVESVSTDAISPFLSQDHGLKVVQGTVYVEYDLDHLYHVFLLKATDPVLCIPGASNVELPPPFLIPFHAPSHSTSRFNKEAVLQMAMRSKETAQRRDLEKVQSENHLASQICIKMPSCASD</sequence>
<comment type="caution">
    <text evidence="1">The sequence shown here is derived from an EMBL/GenBank/DDBJ whole genome shotgun (WGS) entry which is preliminary data.</text>
</comment>
<dbReference type="Proteomes" id="UP000190648">
    <property type="component" value="Unassembled WGS sequence"/>
</dbReference>
<name>A0A1V4KGM6_PATFA</name>
<accession>A0A1V4KGM6</accession>
<reference evidence="1 2" key="1">
    <citation type="submission" date="2016-02" db="EMBL/GenBank/DDBJ databases">
        <title>Band-tailed pigeon sequencing and assembly.</title>
        <authorList>
            <person name="Soares A.E."/>
            <person name="Novak B.J."/>
            <person name="Rice E.S."/>
            <person name="O'Connell B."/>
            <person name="Chang D."/>
            <person name="Weber S."/>
            <person name="Shapiro B."/>
        </authorList>
    </citation>
    <scope>NUCLEOTIDE SEQUENCE [LARGE SCALE GENOMIC DNA]</scope>
    <source>
        <strain evidence="1">BTP2013</strain>
        <tissue evidence="1">Blood</tissue>
    </source>
</reference>
<evidence type="ECO:0000313" key="2">
    <source>
        <dbReference type="Proteomes" id="UP000190648"/>
    </source>
</evidence>
<evidence type="ECO:0000313" key="1">
    <source>
        <dbReference type="EMBL" id="OPJ83609.1"/>
    </source>
</evidence>
<gene>
    <name evidence="1" type="ORF">AV530_006475</name>
</gene>
<protein>
    <submittedName>
        <fullName evidence="1">Uncharacterized protein</fullName>
    </submittedName>
</protein>
<organism evidence="1 2">
    <name type="scientific">Patagioenas fasciata monilis</name>
    <dbReference type="NCBI Taxonomy" id="372326"/>
    <lineage>
        <taxon>Eukaryota</taxon>
        <taxon>Metazoa</taxon>
        <taxon>Chordata</taxon>
        <taxon>Craniata</taxon>
        <taxon>Vertebrata</taxon>
        <taxon>Euteleostomi</taxon>
        <taxon>Archelosauria</taxon>
        <taxon>Archosauria</taxon>
        <taxon>Dinosauria</taxon>
        <taxon>Saurischia</taxon>
        <taxon>Theropoda</taxon>
        <taxon>Coelurosauria</taxon>
        <taxon>Aves</taxon>
        <taxon>Neognathae</taxon>
        <taxon>Neoaves</taxon>
        <taxon>Columbimorphae</taxon>
        <taxon>Columbiformes</taxon>
        <taxon>Columbidae</taxon>
        <taxon>Patagioenas</taxon>
    </lineage>
</organism>
<dbReference type="AlphaFoldDB" id="A0A1V4KGM6"/>
<proteinExistence type="predicted"/>
<keyword evidence="2" id="KW-1185">Reference proteome</keyword>
<dbReference type="EMBL" id="LSYS01003169">
    <property type="protein sequence ID" value="OPJ83609.1"/>
    <property type="molecule type" value="Genomic_DNA"/>
</dbReference>